<keyword evidence="8 9" id="KW-0413">Isomerase</keyword>
<evidence type="ECO:0000256" key="4">
    <source>
        <dbReference type="ARBA" id="ARBA00022272"/>
    </source>
</evidence>
<dbReference type="InterPro" id="IPR011060">
    <property type="entry name" value="RibuloseP-bd_barrel"/>
</dbReference>
<comment type="catalytic activity">
    <reaction evidence="1 9">
        <text>N-(5-phospho-beta-D-ribosyl)anthranilate = 1-(2-carboxyphenylamino)-1-deoxy-D-ribulose 5-phosphate</text>
        <dbReference type="Rhea" id="RHEA:21540"/>
        <dbReference type="ChEBI" id="CHEBI:18277"/>
        <dbReference type="ChEBI" id="CHEBI:58613"/>
        <dbReference type="EC" id="5.3.1.24"/>
    </reaction>
</comment>
<dbReference type="GO" id="GO:0004640">
    <property type="term" value="F:phosphoribosylanthranilate isomerase activity"/>
    <property type="evidence" value="ECO:0007669"/>
    <property type="project" value="UniProtKB-EC"/>
</dbReference>
<evidence type="ECO:0000256" key="8">
    <source>
        <dbReference type="ARBA" id="ARBA00023235"/>
    </source>
</evidence>
<evidence type="ECO:0000256" key="3">
    <source>
        <dbReference type="ARBA" id="ARBA00012572"/>
    </source>
</evidence>
<keyword evidence="6 9" id="KW-0822">Tryptophan biosynthesis</keyword>
<evidence type="ECO:0000313" key="12">
    <source>
        <dbReference type="Proteomes" id="UP000739180"/>
    </source>
</evidence>
<dbReference type="Gene3D" id="3.20.20.70">
    <property type="entry name" value="Aldolase class I"/>
    <property type="match status" value="1"/>
</dbReference>
<keyword evidence="5 9" id="KW-0028">Amino-acid biosynthesis</keyword>
<dbReference type="NCBIfam" id="NF002298">
    <property type="entry name" value="PRK01222.1-4"/>
    <property type="match status" value="1"/>
</dbReference>
<dbReference type="Pfam" id="PF00697">
    <property type="entry name" value="PRAI"/>
    <property type="match status" value="1"/>
</dbReference>
<dbReference type="Proteomes" id="UP000739180">
    <property type="component" value="Unassembled WGS sequence"/>
</dbReference>
<keyword evidence="7 9" id="KW-0057">Aromatic amino acid biosynthesis</keyword>
<dbReference type="EC" id="5.3.1.24" evidence="3 9"/>
<sequence>MNAPRVKICGITRPEDGLHAALAGADAIGLVFHPASSRYVTPRLAAEIIAALPPLVTTVGLFVDAAPDTVAGILDQAPLDLLQFHGDETPEYGAAFRRPWIKALRMRDGADPAAEARRFAAAGARGLLVDSYVPGVPGGTGERFDWSRLPADLALPLILAGGLDAGNVAEAVRTVRPWAVDVSGGVEAFDEQGRRRGGIKDPDAVSAFIRAARV</sequence>
<dbReference type="HAMAP" id="MF_00135">
    <property type="entry name" value="PRAI"/>
    <property type="match status" value="1"/>
</dbReference>
<dbReference type="InterPro" id="IPR044643">
    <property type="entry name" value="TrpF_fam"/>
</dbReference>
<comment type="pathway">
    <text evidence="2 9">Amino-acid biosynthesis; L-tryptophan biosynthesis; L-tryptophan from chorismate: step 3/5.</text>
</comment>
<dbReference type="PANTHER" id="PTHR42894">
    <property type="entry name" value="N-(5'-PHOSPHORIBOSYL)ANTHRANILATE ISOMERASE"/>
    <property type="match status" value="1"/>
</dbReference>
<dbReference type="EMBL" id="VCQT01000019">
    <property type="protein sequence ID" value="TMW14091.1"/>
    <property type="molecule type" value="Genomic_DNA"/>
</dbReference>
<comment type="caution">
    <text evidence="11">The sequence shown here is derived from an EMBL/GenBank/DDBJ whole genome shotgun (WGS) entry which is preliminary data.</text>
</comment>
<dbReference type="RefSeq" id="WP_138771331.1">
    <property type="nucleotide sequence ID" value="NZ_VCQT01000019.1"/>
</dbReference>
<proteinExistence type="inferred from homology"/>
<dbReference type="PANTHER" id="PTHR42894:SF1">
    <property type="entry name" value="N-(5'-PHOSPHORIBOSYL)ANTHRANILATE ISOMERASE"/>
    <property type="match status" value="1"/>
</dbReference>
<dbReference type="InterPro" id="IPR013785">
    <property type="entry name" value="Aldolase_TIM"/>
</dbReference>
<dbReference type="SUPFAM" id="SSF51366">
    <property type="entry name" value="Ribulose-phoshate binding barrel"/>
    <property type="match status" value="1"/>
</dbReference>
<evidence type="ECO:0000256" key="2">
    <source>
        <dbReference type="ARBA" id="ARBA00004664"/>
    </source>
</evidence>
<feature type="domain" description="N-(5'phosphoribosyl) anthranilate isomerase (PRAI)" evidence="10">
    <location>
        <begin position="6"/>
        <end position="210"/>
    </location>
</feature>
<keyword evidence="12" id="KW-1185">Reference proteome</keyword>
<accession>A0ABY2XNP8</accession>
<evidence type="ECO:0000256" key="9">
    <source>
        <dbReference type="HAMAP-Rule" id="MF_00135"/>
    </source>
</evidence>
<comment type="similarity">
    <text evidence="9">Belongs to the TrpF family.</text>
</comment>
<name>A0ABY2XNP8_9GAMM</name>
<organism evidence="11 12">
    <name type="scientific">Alloalcanivorax gelatiniphagus</name>
    <dbReference type="NCBI Taxonomy" id="1194167"/>
    <lineage>
        <taxon>Bacteria</taxon>
        <taxon>Pseudomonadati</taxon>
        <taxon>Pseudomonadota</taxon>
        <taxon>Gammaproteobacteria</taxon>
        <taxon>Oceanospirillales</taxon>
        <taxon>Alcanivoracaceae</taxon>
        <taxon>Alloalcanivorax</taxon>
    </lineage>
</organism>
<evidence type="ECO:0000259" key="10">
    <source>
        <dbReference type="Pfam" id="PF00697"/>
    </source>
</evidence>
<evidence type="ECO:0000256" key="6">
    <source>
        <dbReference type="ARBA" id="ARBA00022822"/>
    </source>
</evidence>
<dbReference type="CDD" id="cd00405">
    <property type="entry name" value="PRAI"/>
    <property type="match status" value="1"/>
</dbReference>
<evidence type="ECO:0000256" key="5">
    <source>
        <dbReference type="ARBA" id="ARBA00022605"/>
    </source>
</evidence>
<dbReference type="InterPro" id="IPR001240">
    <property type="entry name" value="PRAI_dom"/>
</dbReference>
<evidence type="ECO:0000256" key="7">
    <source>
        <dbReference type="ARBA" id="ARBA00023141"/>
    </source>
</evidence>
<gene>
    <name evidence="9" type="primary">trpF</name>
    <name evidence="11" type="ORF">FGS76_03940</name>
</gene>
<evidence type="ECO:0000313" key="11">
    <source>
        <dbReference type="EMBL" id="TMW14091.1"/>
    </source>
</evidence>
<protein>
    <recommendedName>
        <fullName evidence="4 9">N-(5'-phosphoribosyl)anthranilate isomerase</fullName>
        <shortName evidence="9">PRAI</shortName>
        <ecNumber evidence="3 9">5.3.1.24</ecNumber>
    </recommendedName>
</protein>
<evidence type="ECO:0000256" key="1">
    <source>
        <dbReference type="ARBA" id="ARBA00001164"/>
    </source>
</evidence>
<reference evidence="11 12" key="1">
    <citation type="submission" date="2019-05" db="EMBL/GenBank/DDBJ databases">
        <title>Genome of Alcanivorax gelatiniphagus, an oil degrading marine bacteria.</title>
        <authorList>
            <person name="Kwon K.K."/>
        </authorList>
    </citation>
    <scope>NUCLEOTIDE SEQUENCE [LARGE SCALE GENOMIC DNA]</scope>
    <source>
        <strain evidence="11 12">MEBiC 08158</strain>
    </source>
</reference>